<dbReference type="Pfam" id="PF01370">
    <property type="entry name" value="Epimerase"/>
    <property type="match status" value="1"/>
</dbReference>
<evidence type="ECO:0000256" key="1">
    <source>
        <dbReference type="ARBA" id="ARBA00023002"/>
    </source>
</evidence>
<comment type="similarity">
    <text evidence="2">Belongs to the NAD(P)-dependent epimerase/dehydratase family. Dihydroflavonol-4-reductase subfamily.</text>
</comment>
<dbReference type="STRING" id="27342.A0A0H2S5D2"/>
<gene>
    <name evidence="4" type="ORF">SCHPADRAFT_924592</name>
</gene>
<dbReference type="InParanoid" id="A0A0H2S5D2"/>
<proteinExistence type="inferred from homology"/>
<evidence type="ECO:0000313" key="4">
    <source>
        <dbReference type="EMBL" id="KLO19164.1"/>
    </source>
</evidence>
<sequence length="351" mass="37867">MANNSLLLITGGSGMIGAHTVQQALEAGYRVRATARPQKVDILKERFDGKVEVVGIADIAHGDYTEALESVDAVLHLAAPLPGEVGAAEMIEASVGGAMNIIRQAAAKGVKRVVYTSTMLTLPDVDKQHISIFDTTRVTSENDWNPATKESALEGEHRPEYIYGAAKVVAEREVWKFAEEHPEIDITTILPPVTYGPLLNTKIPKGDTGALAMLAIFYANVLPEGGSSVDIVDQYSAVPFSVHSVDVRDVAKAHILALTAPLEKEVGRKRIIVTSGPIPWVDAVEHLRATRPELAGRLPNTSKVTKRPVGKVDVSKAGSILGLTEYIDWKKTVDDTVDSLLAVEREWAKAD</sequence>
<dbReference type="GO" id="GO:0016616">
    <property type="term" value="F:oxidoreductase activity, acting on the CH-OH group of donors, NAD or NADP as acceptor"/>
    <property type="evidence" value="ECO:0007669"/>
    <property type="project" value="TreeGrafter"/>
</dbReference>
<dbReference type="PANTHER" id="PTHR10366:SF562">
    <property type="entry name" value="ALDEHYDE REDUCTASE II (AFU_ORTHOLOGUE AFUA_1G11360)"/>
    <property type="match status" value="1"/>
</dbReference>
<dbReference type="SUPFAM" id="SSF51735">
    <property type="entry name" value="NAD(P)-binding Rossmann-fold domains"/>
    <property type="match status" value="1"/>
</dbReference>
<accession>A0A0H2S5D2</accession>
<reference evidence="4 5" key="1">
    <citation type="submission" date="2015-04" db="EMBL/GenBank/DDBJ databases">
        <title>Complete genome sequence of Schizopora paradoxa KUC8140, a cosmopolitan wood degrader in East Asia.</title>
        <authorList>
            <consortium name="DOE Joint Genome Institute"/>
            <person name="Min B."/>
            <person name="Park H."/>
            <person name="Jang Y."/>
            <person name="Kim J.-J."/>
            <person name="Kim K.H."/>
            <person name="Pangilinan J."/>
            <person name="Lipzen A."/>
            <person name="Riley R."/>
            <person name="Grigoriev I.V."/>
            <person name="Spatafora J.W."/>
            <person name="Choi I.-G."/>
        </authorList>
    </citation>
    <scope>NUCLEOTIDE SEQUENCE [LARGE SCALE GENOMIC DNA]</scope>
    <source>
        <strain evidence="4 5">KUC8140</strain>
    </source>
</reference>
<evidence type="ECO:0000259" key="3">
    <source>
        <dbReference type="Pfam" id="PF01370"/>
    </source>
</evidence>
<dbReference type="EMBL" id="KQ085888">
    <property type="protein sequence ID" value="KLO19164.1"/>
    <property type="molecule type" value="Genomic_DNA"/>
</dbReference>
<dbReference type="AlphaFoldDB" id="A0A0H2S5D2"/>
<organism evidence="4 5">
    <name type="scientific">Schizopora paradoxa</name>
    <dbReference type="NCBI Taxonomy" id="27342"/>
    <lineage>
        <taxon>Eukaryota</taxon>
        <taxon>Fungi</taxon>
        <taxon>Dikarya</taxon>
        <taxon>Basidiomycota</taxon>
        <taxon>Agaricomycotina</taxon>
        <taxon>Agaricomycetes</taxon>
        <taxon>Hymenochaetales</taxon>
        <taxon>Schizoporaceae</taxon>
        <taxon>Schizopora</taxon>
    </lineage>
</organism>
<evidence type="ECO:0000256" key="2">
    <source>
        <dbReference type="ARBA" id="ARBA00023445"/>
    </source>
</evidence>
<protein>
    <submittedName>
        <fullName evidence="4">NAD(P)-binding protein</fullName>
    </submittedName>
</protein>
<feature type="domain" description="NAD-dependent epimerase/dehydratase" evidence="3">
    <location>
        <begin position="8"/>
        <end position="267"/>
    </location>
</feature>
<dbReference type="InterPro" id="IPR036291">
    <property type="entry name" value="NAD(P)-bd_dom_sf"/>
</dbReference>
<dbReference type="OrthoDB" id="2735536at2759"/>
<evidence type="ECO:0000313" key="5">
    <source>
        <dbReference type="Proteomes" id="UP000053477"/>
    </source>
</evidence>
<dbReference type="PANTHER" id="PTHR10366">
    <property type="entry name" value="NAD DEPENDENT EPIMERASE/DEHYDRATASE"/>
    <property type="match status" value="1"/>
</dbReference>
<name>A0A0H2S5D2_9AGAM</name>
<dbReference type="Proteomes" id="UP000053477">
    <property type="component" value="Unassembled WGS sequence"/>
</dbReference>
<keyword evidence="1" id="KW-0560">Oxidoreductase</keyword>
<dbReference type="InterPro" id="IPR050425">
    <property type="entry name" value="NAD(P)_dehydrat-like"/>
</dbReference>
<keyword evidence="5" id="KW-1185">Reference proteome</keyword>
<dbReference type="Gene3D" id="3.40.50.720">
    <property type="entry name" value="NAD(P)-binding Rossmann-like Domain"/>
    <property type="match status" value="1"/>
</dbReference>
<dbReference type="InterPro" id="IPR001509">
    <property type="entry name" value="Epimerase_deHydtase"/>
</dbReference>